<proteinExistence type="predicted"/>
<accession>A0A1G2B5Y4</accession>
<keyword evidence="3" id="KW-1133">Transmembrane helix</keyword>
<comment type="caution">
    <text evidence="4">The sequence shown here is derived from an EMBL/GenBank/DDBJ whole genome shotgun (WGS) entry which is preliminary data.</text>
</comment>
<dbReference type="AlphaFoldDB" id="A0A1G2B5Y4"/>
<evidence type="ECO:0000256" key="2">
    <source>
        <dbReference type="SAM" id="MobiDB-lite"/>
    </source>
</evidence>
<organism evidence="4 5">
    <name type="scientific">Candidatus Kerfeldbacteria bacterium RIFCSPHIGHO2_12_FULL_48_17</name>
    <dbReference type="NCBI Taxonomy" id="1798542"/>
    <lineage>
        <taxon>Bacteria</taxon>
        <taxon>Candidatus Kerfeldiibacteriota</taxon>
    </lineage>
</organism>
<name>A0A1G2B5Y4_9BACT</name>
<dbReference type="STRING" id="1798542.A3F54_05600"/>
<dbReference type="Proteomes" id="UP000176952">
    <property type="component" value="Unassembled WGS sequence"/>
</dbReference>
<protein>
    <submittedName>
        <fullName evidence="4">Uncharacterized protein</fullName>
    </submittedName>
</protein>
<evidence type="ECO:0000313" key="4">
    <source>
        <dbReference type="EMBL" id="OGY84552.1"/>
    </source>
</evidence>
<keyword evidence="3" id="KW-0812">Transmembrane</keyword>
<gene>
    <name evidence="4" type="ORF">A3F54_05600</name>
</gene>
<evidence type="ECO:0000256" key="1">
    <source>
        <dbReference type="SAM" id="Coils"/>
    </source>
</evidence>
<dbReference type="EMBL" id="MHKD01000013">
    <property type="protein sequence ID" value="OGY84552.1"/>
    <property type="molecule type" value="Genomic_DNA"/>
</dbReference>
<evidence type="ECO:0000313" key="5">
    <source>
        <dbReference type="Proteomes" id="UP000176952"/>
    </source>
</evidence>
<sequence>MARKKTGAESTDGASPKKNGGKKKTNSSVVWVIASTIFVGALLVLIAIYVVQSTASKEDISSSAQDAAGQVKEDLEKELNTIKEQVTNLEGEVDKTAESIENTEKKLGQTSYTSDALGISFAYPKTWGEVRAAEKGFTAEDLETNPDAKGTRIEITFSGNSNVRMDGYSADYAAYASTAYRGDKDLKGLCRDPLKIETAEGDVKTCYINPSKVEQLYYITRAGTLPEGDATYHLQNITQINLKDDVYTGFEFIQNIPEATAQVNATEDVAKTAENYVKNMTEGDVSESVKKNIDEYKQVVESFTLVN</sequence>
<keyword evidence="1" id="KW-0175">Coiled coil</keyword>
<feature type="region of interest" description="Disordered" evidence="2">
    <location>
        <begin position="1"/>
        <end position="24"/>
    </location>
</feature>
<feature type="transmembrane region" description="Helical" evidence="3">
    <location>
        <begin position="28"/>
        <end position="51"/>
    </location>
</feature>
<evidence type="ECO:0000256" key="3">
    <source>
        <dbReference type="SAM" id="Phobius"/>
    </source>
</evidence>
<feature type="coiled-coil region" evidence="1">
    <location>
        <begin position="65"/>
        <end position="106"/>
    </location>
</feature>
<reference evidence="4 5" key="1">
    <citation type="journal article" date="2016" name="Nat. Commun.">
        <title>Thousands of microbial genomes shed light on interconnected biogeochemical processes in an aquifer system.</title>
        <authorList>
            <person name="Anantharaman K."/>
            <person name="Brown C.T."/>
            <person name="Hug L.A."/>
            <person name="Sharon I."/>
            <person name="Castelle C.J."/>
            <person name="Probst A.J."/>
            <person name="Thomas B.C."/>
            <person name="Singh A."/>
            <person name="Wilkins M.J."/>
            <person name="Karaoz U."/>
            <person name="Brodie E.L."/>
            <person name="Williams K.H."/>
            <person name="Hubbard S.S."/>
            <person name="Banfield J.F."/>
        </authorList>
    </citation>
    <scope>NUCLEOTIDE SEQUENCE [LARGE SCALE GENOMIC DNA]</scope>
</reference>
<keyword evidence="3" id="KW-0472">Membrane</keyword>